<dbReference type="InterPro" id="IPR050763">
    <property type="entry name" value="ABC_transporter_ATP-binding"/>
</dbReference>
<keyword evidence="5 11" id="KW-0067">ATP-binding</keyword>
<dbReference type="NCBIfam" id="TIGR01188">
    <property type="entry name" value="drrA"/>
    <property type="match status" value="1"/>
</dbReference>
<accession>A0ABT6M1P6</accession>
<dbReference type="PANTHER" id="PTHR42711">
    <property type="entry name" value="ABC TRANSPORTER ATP-BINDING PROTEIN"/>
    <property type="match status" value="1"/>
</dbReference>
<evidence type="ECO:0000256" key="4">
    <source>
        <dbReference type="ARBA" id="ARBA00022741"/>
    </source>
</evidence>
<dbReference type="Gene3D" id="3.40.50.300">
    <property type="entry name" value="P-loop containing nucleotide triphosphate hydrolases"/>
    <property type="match status" value="1"/>
</dbReference>
<evidence type="ECO:0000256" key="5">
    <source>
        <dbReference type="ARBA" id="ARBA00022840"/>
    </source>
</evidence>
<comment type="similarity">
    <text evidence="9">Belongs to the ABC transporter superfamily. Drug exporter-1 (DrugE1) (TC 3.A.1.105) family.</text>
</comment>
<evidence type="ECO:0000256" key="9">
    <source>
        <dbReference type="ARBA" id="ARBA00049985"/>
    </source>
</evidence>
<keyword evidence="3" id="KW-1003">Cell membrane</keyword>
<evidence type="ECO:0000256" key="1">
    <source>
        <dbReference type="ARBA" id="ARBA00004413"/>
    </source>
</evidence>
<evidence type="ECO:0000256" key="3">
    <source>
        <dbReference type="ARBA" id="ARBA00022475"/>
    </source>
</evidence>
<dbReference type="InterPro" id="IPR005894">
    <property type="entry name" value="DrrA"/>
</dbReference>
<dbReference type="InterPro" id="IPR017871">
    <property type="entry name" value="ABC_transporter-like_CS"/>
</dbReference>
<feature type="domain" description="ABC transporter" evidence="10">
    <location>
        <begin position="6"/>
        <end position="236"/>
    </location>
</feature>
<protein>
    <submittedName>
        <fullName evidence="11">Daunorubicin resistance ABC transporter ATP-binding subunit</fullName>
    </submittedName>
</protein>
<gene>
    <name evidence="11" type="ORF">M2283_009836</name>
</gene>
<dbReference type="EMBL" id="JARXVH010000034">
    <property type="protein sequence ID" value="MDH6222485.1"/>
    <property type="molecule type" value="Genomic_DNA"/>
</dbReference>
<dbReference type="Pfam" id="PF00005">
    <property type="entry name" value="ABC_tran"/>
    <property type="match status" value="1"/>
</dbReference>
<keyword evidence="6" id="KW-1278">Translocase</keyword>
<dbReference type="RefSeq" id="WP_280883099.1">
    <property type="nucleotide sequence ID" value="NZ_JARXVH010000034.1"/>
</dbReference>
<evidence type="ECO:0000256" key="6">
    <source>
        <dbReference type="ARBA" id="ARBA00022967"/>
    </source>
</evidence>
<name>A0ABT6M1P6_9ACTN</name>
<keyword evidence="7" id="KW-0472">Membrane</keyword>
<comment type="caution">
    <text evidence="11">The sequence shown here is derived from an EMBL/GenBank/DDBJ whole genome shotgun (WGS) entry which is preliminary data.</text>
</comment>
<dbReference type="InterPro" id="IPR003593">
    <property type="entry name" value="AAA+_ATPase"/>
</dbReference>
<dbReference type="Pfam" id="PF13732">
    <property type="entry name" value="DrrA1-3_C"/>
    <property type="match status" value="1"/>
</dbReference>
<reference evidence="11 12" key="1">
    <citation type="submission" date="2023-04" db="EMBL/GenBank/DDBJ databases">
        <title>Forest soil microbial communities from Buena Vista Peninsula, Colon Province, Panama.</title>
        <authorList>
            <person name="Bouskill N."/>
        </authorList>
    </citation>
    <scope>NUCLEOTIDE SEQUENCE [LARGE SCALE GENOMIC DNA]</scope>
    <source>
        <strain evidence="11 12">GGS1</strain>
    </source>
</reference>
<proteinExistence type="inferred from homology"/>
<sequence length="315" mass="33968">MTNPAVEAAQLTRTFGDFTAVDAFDLTVPAGTVVSLLGPNGAGKTTIVRMLATLIRPTAGSARVCGHDIAAEPAVVRSMISLTGQFTALEDILTARENLLLMARLRGHGKRGAVKVTDWLVDRFDLGEFRDQHVRSLSGGQRRRVDIAASLVVQPRVLVLDEPTTGLDPRSRQIVWSTVRELVAEGVTLLLTTQYLDEADALSDQIVLLEHGRATASGTPAELKNRVGHQRVDVTTTDADGFARLRETLAPRFALTDVPERLLLQVPAPHAAEDLEAVTRAVLESGVGVDEIVLRSPTLDEVFLALTGHPAKDRT</sequence>
<keyword evidence="4" id="KW-0547">Nucleotide-binding</keyword>
<dbReference type="PROSITE" id="PS00211">
    <property type="entry name" value="ABC_TRANSPORTER_1"/>
    <property type="match status" value="1"/>
</dbReference>
<keyword evidence="8" id="KW-0046">Antibiotic resistance</keyword>
<dbReference type="InterPro" id="IPR027417">
    <property type="entry name" value="P-loop_NTPase"/>
</dbReference>
<evidence type="ECO:0000313" key="12">
    <source>
        <dbReference type="Proteomes" id="UP001160499"/>
    </source>
</evidence>
<evidence type="ECO:0000256" key="7">
    <source>
        <dbReference type="ARBA" id="ARBA00023136"/>
    </source>
</evidence>
<dbReference type="InterPro" id="IPR025302">
    <property type="entry name" value="DrrA1/2-like_C"/>
</dbReference>
<organism evidence="11 12">
    <name type="scientific">Streptomyces pseudovenezuelae</name>
    <dbReference type="NCBI Taxonomy" id="67350"/>
    <lineage>
        <taxon>Bacteria</taxon>
        <taxon>Bacillati</taxon>
        <taxon>Actinomycetota</taxon>
        <taxon>Actinomycetes</taxon>
        <taxon>Kitasatosporales</taxon>
        <taxon>Streptomycetaceae</taxon>
        <taxon>Streptomyces</taxon>
        <taxon>Streptomyces aurantiacus group</taxon>
    </lineage>
</organism>
<keyword evidence="2" id="KW-0813">Transport</keyword>
<dbReference type="SMART" id="SM00382">
    <property type="entry name" value="AAA"/>
    <property type="match status" value="1"/>
</dbReference>
<dbReference type="SUPFAM" id="SSF52540">
    <property type="entry name" value="P-loop containing nucleoside triphosphate hydrolases"/>
    <property type="match status" value="1"/>
</dbReference>
<comment type="subcellular location">
    <subcellularLocation>
        <location evidence="1">Cell membrane</location>
        <topology evidence="1">Peripheral membrane protein</topology>
        <orientation evidence="1">Cytoplasmic side</orientation>
    </subcellularLocation>
</comment>
<dbReference type="Proteomes" id="UP001160499">
    <property type="component" value="Unassembled WGS sequence"/>
</dbReference>
<dbReference type="PANTHER" id="PTHR42711:SF19">
    <property type="entry name" value="DOXORUBICIN RESISTANCE ATP-BINDING PROTEIN DRRA"/>
    <property type="match status" value="1"/>
</dbReference>
<evidence type="ECO:0000313" key="11">
    <source>
        <dbReference type="EMBL" id="MDH6222485.1"/>
    </source>
</evidence>
<evidence type="ECO:0000256" key="2">
    <source>
        <dbReference type="ARBA" id="ARBA00022448"/>
    </source>
</evidence>
<dbReference type="InterPro" id="IPR003439">
    <property type="entry name" value="ABC_transporter-like_ATP-bd"/>
</dbReference>
<dbReference type="GO" id="GO:0005524">
    <property type="term" value="F:ATP binding"/>
    <property type="evidence" value="ECO:0007669"/>
    <property type="project" value="UniProtKB-KW"/>
</dbReference>
<keyword evidence="12" id="KW-1185">Reference proteome</keyword>
<evidence type="ECO:0000256" key="8">
    <source>
        <dbReference type="ARBA" id="ARBA00023251"/>
    </source>
</evidence>
<dbReference type="PROSITE" id="PS50893">
    <property type="entry name" value="ABC_TRANSPORTER_2"/>
    <property type="match status" value="1"/>
</dbReference>
<evidence type="ECO:0000259" key="10">
    <source>
        <dbReference type="PROSITE" id="PS50893"/>
    </source>
</evidence>